<organism evidence="2">
    <name type="scientific">Clostridioides difficile</name>
    <name type="common">Peptoclostridium difficile</name>
    <dbReference type="NCBI Taxonomy" id="1496"/>
    <lineage>
        <taxon>Bacteria</taxon>
        <taxon>Bacillati</taxon>
        <taxon>Bacillota</taxon>
        <taxon>Clostridia</taxon>
        <taxon>Peptostreptococcales</taxon>
        <taxon>Peptostreptococcaceae</taxon>
        <taxon>Clostridioides</taxon>
    </lineage>
</organism>
<gene>
    <name evidence="3" type="ORF">BN1095_600029</name>
    <name evidence="1" type="ORF">BN1096_700305</name>
    <name evidence="2" type="ORF">BN1097_710305</name>
</gene>
<sequence length="51" mass="5470">MKLDSKNIETSVDPRWCPCKNGGCQFSCMKKCTGCLGSCEGGCKGKVLIQP</sequence>
<name>A0A069AG36_CLODI</name>
<evidence type="ECO:0000313" key="2">
    <source>
        <dbReference type="EMBL" id="CDS89658.1"/>
    </source>
</evidence>
<dbReference type="RefSeq" id="WP_021367120.1">
    <property type="nucleotide sequence ID" value="NZ_BBYB01000112.1"/>
</dbReference>
<dbReference type="EMBL" id="LK932525">
    <property type="protein sequence ID" value="CDS89031.1"/>
    <property type="molecule type" value="Genomic_DNA"/>
</dbReference>
<dbReference type="AlphaFoldDB" id="A0A069AG36"/>
<evidence type="ECO:0000313" key="1">
    <source>
        <dbReference type="EMBL" id="CDS89031.1"/>
    </source>
</evidence>
<proteinExistence type="predicted"/>
<dbReference type="EMBL" id="LK932411">
    <property type="protein sequence ID" value="CDS89658.1"/>
    <property type="molecule type" value="Genomic_DNA"/>
</dbReference>
<reference evidence="2" key="1">
    <citation type="submission" date="2014-07" db="EMBL/GenBank/DDBJ databases">
        <authorList>
            <person name="Monot Marc"/>
        </authorList>
    </citation>
    <scope>NUCLEOTIDE SEQUENCE</scope>
    <source>
        <strain evidence="3">7032989</strain>
        <strain evidence="2">7032994</strain>
    </source>
</reference>
<evidence type="ECO:0000313" key="3">
    <source>
        <dbReference type="EMBL" id="CDT60987.1"/>
    </source>
</evidence>
<accession>A0A069AG36</accession>
<dbReference type="EMBL" id="LK933294">
    <property type="protein sequence ID" value="CDT60987.1"/>
    <property type="molecule type" value="Genomic_DNA"/>
</dbReference>
<protein>
    <submittedName>
        <fullName evidence="2">Uncharacterized protein</fullName>
    </submittedName>
</protein>